<dbReference type="EMBL" id="JACHOC010000004">
    <property type="protein sequence ID" value="MBB4622681.1"/>
    <property type="molecule type" value="Genomic_DNA"/>
</dbReference>
<comment type="caution">
    <text evidence="7">The sequence shown here is derived from an EMBL/GenBank/DDBJ whole genome shotgun (WGS) entry which is preliminary data.</text>
</comment>
<evidence type="ECO:0000256" key="1">
    <source>
        <dbReference type="ARBA" id="ARBA00022553"/>
    </source>
</evidence>
<dbReference type="PANTHER" id="PTHR34139">
    <property type="entry name" value="UPF0331 PROTEIN MJ0127"/>
    <property type="match status" value="1"/>
</dbReference>
<keyword evidence="5" id="KW-0378">Hydrolase</keyword>
<dbReference type="PANTHER" id="PTHR34139:SF1">
    <property type="entry name" value="RNASE MJ1380-RELATED"/>
    <property type="match status" value="1"/>
</dbReference>
<dbReference type="InterPro" id="IPR008201">
    <property type="entry name" value="HepT-like"/>
</dbReference>
<organism evidence="7 8">
    <name type="scientific">Parabacteroides faecis</name>
    <dbReference type="NCBI Taxonomy" id="1217282"/>
    <lineage>
        <taxon>Bacteria</taxon>
        <taxon>Pseudomonadati</taxon>
        <taxon>Bacteroidota</taxon>
        <taxon>Bacteroidia</taxon>
        <taxon>Bacteroidales</taxon>
        <taxon>Tannerellaceae</taxon>
        <taxon>Parabacteroides</taxon>
    </lineage>
</organism>
<dbReference type="Proteomes" id="UP000533637">
    <property type="component" value="Unassembled WGS sequence"/>
</dbReference>
<dbReference type="RefSeq" id="WP_183671081.1">
    <property type="nucleotide sequence ID" value="NZ_BMPB01000012.1"/>
</dbReference>
<evidence type="ECO:0000256" key="3">
    <source>
        <dbReference type="ARBA" id="ARBA00022722"/>
    </source>
</evidence>
<dbReference type="Gene3D" id="1.20.120.580">
    <property type="entry name" value="bsu32300-like"/>
    <property type="match status" value="1"/>
</dbReference>
<dbReference type="InterPro" id="IPR051813">
    <property type="entry name" value="HepT_RNase_toxin"/>
</dbReference>
<evidence type="ECO:0000256" key="6">
    <source>
        <dbReference type="ARBA" id="ARBA00024207"/>
    </source>
</evidence>
<keyword evidence="2" id="KW-1277">Toxin-antitoxin system</keyword>
<keyword evidence="3" id="KW-0540">Nuclease</keyword>
<protein>
    <submittedName>
        <fullName evidence="7">Uncharacterized protein with HEPN domain</fullName>
    </submittedName>
</protein>
<keyword evidence="8" id="KW-1185">Reference proteome</keyword>
<sequence>MFDKNKSEVSHLLDRITEQLEIVCERCRNVQSVNDFLGSNEGMSLLDGVCMKLIAVGESIKNLDKLTERSLLVNYPQIPWREVMGMRDIIVHHYFEIDADVIFATVRESVPELLSIISLIKKDIEAEKAESTERY</sequence>
<dbReference type="Pfam" id="PF01934">
    <property type="entry name" value="HepT-like"/>
    <property type="match status" value="1"/>
</dbReference>
<proteinExistence type="inferred from homology"/>
<reference evidence="7 8" key="1">
    <citation type="submission" date="2020-08" db="EMBL/GenBank/DDBJ databases">
        <title>Genomic Encyclopedia of Type Strains, Phase IV (KMG-IV): sequencing the most valuable type-strain genomes for metagenomic binning, comparative biology and taxonomic classification.</title>
        <authorList>
            <person name="Goeker M."/>
        </authorList>
    </citation>
    <scope>NUCLEOTIDE SEQUENCE [LARGE SCALE GENOMIC DNA]</scope>
    <source>
        <strain evidence="7 8">DSM 102983</strain>
    </source>
</reference>
<gene>
    <name evidence="7" type="ORF">GGQ57_002581</name>
</gene>
<comment type="similarity">
    <text evidence="6">Belongs to the HepT RNase toxin family.</text>
</comment>
<keyword evidence="1" id="KW-0597">Phosphoprotein</keyword>
<dbReference type="InterPro" id="IPR037038">
    <property type="entry name" value="HepT-like_sf"/>
</dbReference>
<evidence type="ECO:0000256" key="5">
    <source>
        <dbReference type="ARBA" id="ARBA00022801"/>
    </source>
</evidence>
<evidence type="ECO:0000256" key="4">
    <source>
        <dbReference type="ARBA" id="ARBA00022741"/>
    </source>
</evidence>
<keyword evidence="4" id="KW-0547">Nucleotide-binding</keyword>
<evidence type="ECO:0000256" key="2">
    <source>
        <dbReference type="ARBA" id="ARBA00022649"/>
    </source>
</evidence>
<evidence type="ECO:0000313" key="7">
    <source>
        <dbReference type="EMBL" id="MBB4622681.1"/>
    </source>
</evidence>
<evidence type="ECO:0000313" key="8">
    <source>
        <dbReference type="Proteomes" id="UP000533637"/>
    </source>
</evidence>
<accession>A0ABR6KMD3</accession>
<name>A0ABR6KMD3_9BACT</name>